<dbReference type="PROSITE" id="PS51257">
    <property type="entry name" value="PROKAR_LIPOPROTEIN"/>
    <property type="match status" value="1"/>
</dbReference>
<evidence type="ECO:0008006" key="3">
    <source>
        <dbReference type="Google" id="ProtNLM"/>
    </source>
</evidence>
<gene>
    <name evidence="1" type="ORF">DF182_00860</name>
</gene>
<dbReference type="Proteomes" id="UP000253410">
    <property type="component" value="Unassembled WGS sequence"/>
</dbReference>
<dbReference type="Gene3D" id="2.60.40.10">
    <property type="entry name" value="Immunoglobulins"/>
    <property type="match status" value="1"/>
</dbReference>
<name>A0A365Y050_9BACT</name>
<keyword evidence="2" id="KW-1185">Reference proteome</keyword>
<organism evidence="1 2">
    <name type="scientific">Chitinophaga flava</name>
    <dbReference type="NCBI Taxonomy" id="2259036"/>
    <lineage>
        <taxon>Bacteria</taxon>
        <taxon>Pseudomonadati</taxon>
        <taxon>Bacteroidota</taxon>
        <taxon>Chitinophagia</taxon>
        <taxon>Chitinophagales</taxon>
        <taxon>Chitinophagaceae</taxon>
        <taxon>Chitinophaga</taxon>
    </lineage>
</organism>
<comment type="caution">
    <text evidence="1">The sequence shown here is derived from an EMBL/GenBank/DDBJ whole genome shotgun (WGS) entry which is preliminary data.</text>
</comment>
<proteinExistence type="predicted"/>
<protein>
    <recommendedName>
        <fullName evidence="3">SD-repeat containing protein B domain-containing protein</fullName>
    </recommendedName>
</protein>
<dbReference type="AlphaFoldDB" id="A0A365Y050"/>
<dbReference type="InterPro" id="IPR013783">
    <property type="entry name" value="Ig-like_fold"/>
</dbReference>
<evidence type="ECO:0000313" key="2">
    <source>
        <dbReference type="Proteomes" id="UP000253410"/>
    </source>
</evidence>
<evidence type="ECO:0000313" key="1">
    <source>
        <dbReference type="EMBL" id="RBL91205.1"/>
    </source>
</evidence>
<dbReference type="SUPFAM" id="SSF49478">
    <property type="entry name" value="Cna protein B-type domain"/>
    <property type="match status" value="1"/>
</dbReference>
<accession>A0A365Y050</accession>
<sequence length="880" mass="98259">MIWKTAIIFNVKQLHHTITTFLTGVLILATLIAGCPEKCSAQDAADGDEVMVTVRMQELGAVELAAIIRKQEVYLSVNEMFDFLKIKNTFSVTSDTLSGFINSAEDVYTIEKASNTIVYNKKQTVMTNANLISTASGFYLKSNSWGDVFGLNCAFRFSDLCVVLTTKLDLPILREMRQQRLRDKINRLKGIDKADTIIARKATAFSLSAADWSVMATQQYGGNNTNLNLSLGGELVGGETNIQLNYNNINQLDIRNQQFMWHHVNNDNPLLRQVTVGRINNGSIASLLYPLAGVQFSNTPTLNRTAFGTYRLTDLTYPGWKVELYINNELIDYQQADASGFFAFNVPIIYGNTSVQLRFYGPWGEVRSEQREIIIPFNFLPAGEMNYSVTGGVVLDGENSRYAQGIVNYGVSPHITVGAGAEYLSSIPGAKPIPFTQAAWRVTNNLILSGEYAYGVRSKAALYWRLPFDLEMDLQYLLYQKDQRAVKYNYLEERKASLTLPIRRPNFSLLSRMTVDMITMPPLSQQPIVEKLLYPPAAPLMKYTTVEWVNSCTIGHVNTNLTTFGTFRKDIKPVAYSSLSQVYPLTTKMFLTPRLQYSYDRGQFTNARVEVERSIMGRGFVRLSIERDFTYRQFSTGITLRYDLAFAKTGLSTNISRMNSSVTESASGSLLYDKTAHKLMAGNVGSVGRAQMSILAFLDFNGNGKKDPGEPKVEGLTLLVNGGVVQYDKEDTTYRVYNLEPYRKYLITLNPDGFSSVAWQLKYTTLSALALPNQFRPIEVPVSISGEVSGMVRNESHKGLARIKMNIYDESSRQVASVLTEGDGYFSYLGLPPGKYTVSPDTVQMQRLKMKAKPGGVPVTIKRNTDGDVVDGLVFILSTL</sequence>
<reference evidence="1 2" key="1">
    <citation type="submission" date="2018-05" db="EMBL/GenBank/DDBJ databases">
        <title>Chitinophaga sp. K3CV102501T nov., isolated from isolated from a monsoon evergreen broad-leaved forest soil.</title>
        <authorList>
            <person name="Lv Y."/>
        </authorList>
    </citation>
    <scope>NUCLEOTIDE SEQUENCE [LARGE SCALE GENOMIC DNA]</scope>
    <source>
        <strain evidence="1 2">GDMCC 1.1325</strain>
    </source>
</reference>
<dbReference type="EMBL" id="QFFJ01000001">
    <property type="protein sequence ID" value="RBL91205.1"/>
    <property type="molecule type" value="Genomic_DNA"/>
</dbReference>